<organism evidence="1 2">
    <name type="scientific">Austropuccinia psidii MF-1</name>
    <dbReference type="NCBI Taxonomy" id="1389203"/>
    <lineage>
        <taxon>Eukaryota</taxon>
        <taxon>Fungi</taxon>
        <taxon>Dikarya</taxon>
        <taxon>Basidiomycota</taxon>
        <taxon>Pucciniomycotina</taxon>
        <taxon>Pucciniomycetes</taxon>
        <taxon>Pucciniales</taxon>
        <taxon>Sphaerophragmiaceae</taxon>
        <taxon>Austropuccinia</taxon>
    </lineage>
</organism>
<dbReference type="EMBL" id="AVOT02003990">
    <property type="protein sequence ID" value="MBW0475102.1"/>
    <property type="molecule type" value="Genomic_DNA"/>
</dbReference>
<protein>
    <submittedName>
        <fullName evidence="1">Uncharacterized protein</fullName>
    </submittedName>
</protein>
<name>A0A9Q3C0X8_9BASI</name>
<gene>
    <name evidence="1" type="ORF">O181_014817</name>
</gene>
<evidence type="ECO:0000313" key="1">
    <source>
        <dbReference type="EMBL" id="MBW0475102.1"/>
    </source>
</evidence>
<proteinExistence type="predicted"/>
<accession>A0A9Q3C0X8</accession>
<dbReference type="Proteomes" id="UP000765509">
    <property type="component" value="Unassembled WGS sequence"/>
</dbReference>
<reference evidence="1" key="1">
    <citation type="submission" date="2021-03" db="EMBL/GenBank/DDBJ databases">
        <title>Draft genome sequence of rust myrtle Austropuccinia psidii MF-1, a brazilian biotype.</title>
        <authorList>
            <person name="Quecine M.C."/>
            <person name="Pachon D.M.R."/>
            <person name="Bonatelli M.L."/>
            <person name="Correr F.H."/>
            <person name="Franceschini L.M."/>
            <person name="Leite T.F."/>
            <person name="Margarido G.R.A."/>
            <person name="Almeida C.A."/>
            <person name="Ferrarezi J.A."/>
            <person name="Labate C.A."/>
        </authorList>
    </citation>
    <scope>NUCLEOTIDE SEQUENCE</scope>
    <source>
        <strain evidence="1">MF-1</strain>
    </source>
</reference>
<keyword evidence="2" id="KW-1185">Reference proteome</keyword>
<comment type="caution">
    <text evidence="1">The sequence shown here is derived from an EMBL/GenBank/DDBJ whole genome shotgun (WGS) entry which is preliminary data.</text>
</comment>
<sequence length="225" mass="25640">MPQDTANKSLCKNIQDAQTLLVTPTTGMAYIHGTATKITVCIDNSQYPLIIDRGAQFSIVAKEYLDNHLPNWEKQLLQTTAKRLKSASVKMKSIGTIIKEIIILHRKDNQRMYEIDIYNNENRNITIGTNKEKKLSLDIYHISNQDPLEELVNEFKAGQFSANLTSKQKSSLLKILRINRPDFAIGEETLGNIRGHDIKLYLDVERPYPPILRSPPYAACLETRK</sequence>
<evidence type="ECO:0000313" key="2">
    <source>
        <dbReference type="Proteomes" id="UP000765509"/>
    </source>
</evidence>
<dbReference type="AlphaFoldDB" id="A0A9Q3C0X8"/>